<keyword evidence="8 10" id="KW-0472">Membrane</keyword>
<evidence type="ECO:0000256" key="2">
    <source>
        <dbReference type="ARBA" id="ARBA00022448"/>
    </source>
</evidence>
<sequence>MEGLQLIVVIGAAIIGGGWLARRLRLPPALVLLLFGVAIGFIPVAGAVALPPDLVLLLFLPALLYWESVTTSLREIRSNLRVILLAAIGLVLVTAVGVGAAASALGLPWPIALALGAILAPTDATAVASVARGLPRRILTTVRTESLINDGTALVLYSVAIGAAVSGTGIEIGPVALEFLWSYLVAIAIGLAIGFVIGWLRRFVREPSLVNTLVVLTPFVAFLPAELLHASGVVAVVVCGLVSSHLPDFDASAVARRQGFGFWEVTTYILNGSLFVLIGIQFHLIVTSIEAVDWPLTLLLSGVAIVLVLGIRLAWFNTIPYVLRAVDRRPAQRARRVHARQRFPGAWAGFRGAVSLAAALALPLETADGSPLPYRETLIAVTFAVILFTLVVQGLTMPAVVRWARLPPDPTEEWENLLAERTALEAVIEQLPRVAEEAGATPAVRDALLEEYTARLDTVSRRMRDDDKTVLPLDDELTGDDGESALRLAVLPVKRRAIAQLRNTRQIDDVVLRRIQARLDAEELRLEARAGDLDEEV</sequence>
<keyword evidence="2 10" id="KW-0813">Transport</keyword>
<feature type="transmembrane region" description="Helical" evidence="10">
    <location>
        <begin position="379"/>
        <end position="401"/>
    </location>
</feature>
<keyword evidence="10" id="KW-0050">Antiport</keyword>
<dbReference type="GO" id="GO:0015385">
    <property type="term" value="F:sodium:proton antiporter activity"/>
    <property type="evidence" value="ECO:0007669"/>
    <property type="project" value="InterPro"/>
</dbReference>
<dbReference type="NCBIfam" id="TIGR00831">
    <property type="entry name" value="a_cpa1"/>
    <property type="match status" value="1"/>
</dbReference>
<keyword evidence="9 10" id="KW-0739">Sodium transport</keyword>
<feature type="transmembrane region" description="Helical" evidence="10">
    <location>
        <begin position="82"/>
        <end position="105"/>
    </location>
</feature>
<comment type="function">
    <text evidence="10">Na(+)/H(+) antiporter that extrudes sodium in exchange for external protons.</text>
</comment>
<feature type="transmembrane region" description="Helical" evidence="10">
    <location>
        <begin position="344"/>
        <end position="364"/>
    </location>
</feature>
<evidence type="ECO:0000313" key="12">
    <source>
        <dbReference type="EMBL" id="SDY70725.1"/>
    </source>
</evidence>
<keyword evidence="6 10" id="KW-0915">Sodium</keyword>
<evidence type="ECO:0000256" key="4">
    <source>
        <dbReference type="ARBA" id="ARBA00022692"/>
    </source>
</evidence>
<evidence type="ECO:0000256" key="3">
    <source>
        <dbReference type="ARBA" id="ARBA00022475"/>
    </source>
</evidence>
<dbReference type="Pfam" id="PF00999">
    <property type="entry name" value="Na_H_Exchanger"/>
    <property type="match status" value="1"/>
</dbReference>
<dbReference type="EMBL" id="FNPZ01000001">
    <property type="protein sequence ID" value="SDY70725.1"/>
    <property type="molecule type" value="Genomic_DNA"/>
</dbReference>
<dbReference type="PANTHER" id="PTHR10110:SF86">
    <property type="entry name" value="SODIUM_HYDROGEN EXCHANGER 7"/>
    <property type="match status" value="1"/>
</dbReference>
<feature type="transmembrane region" description="Helical" evidence="10">
    <location>
        <begin position="207"/>
        <end position="224"/>
    </location>
</feature>
<dbReference type="PANTHER" id="PTHR10110">
    <property type="entry name" value="SODIUM/HYDROGEN EXCHANGER"/>
    <property type="match status" value="1"/>
</dbReference>
<feature type="transmembrane region" description="Helical" evidence="10">
    <location>
        <begin position="111"/>
        <end position="134"/>
    </location>
</feature>
<dbReference type="InterPro" id="IPR018422">
    <property type="entry name" value="Cation/H_exchanger_CPA1"/>
</dbReference>
<keyword evidence="3 10" id="KW-1003">Cell membrane</keyword>
<feature type="transmembrane region" description="Helical" evidence="10">
    <location>
        <begin position="154"/>
        <end position="173"/>
    </location>
</feature>
<dbReference type="STRING" id="381665.SAMN05216554_1238"/>
<organism evidence="12 13">
    <name type="scientific">Herbiconiux ginsengi</name>
    <dbReference type="NCBI Taxonomy" id="381665"/>
    <lineage>
        <taxon>Bacteria</taxon>
        <taxon>Bacillati</taxon>
        <taxon>Actinomycetota</taxon>
        <taxon>Actinomycetes</taxon>
        <taxon>Micrococcales</taxon>
        <taxon>Microbacteriaceae</taxon>
        <taxon>Herbiconiux</taxon>
    </lineage>
</organism>
<evidence type="ECO:0000256" key="7">
    <source>
        <dbReference type="ARBA" id="ARBA00023065"/>
    </source>
</evidence>
<feature type="transmembrane region" description="Helical" evidence="10">
    <location>
        <begin position="268"/>
        <end position="286"/>
    </location>
</feature>
<feature type="transmembrane region" description="Helical" evidence="10">
    <location>
        <begin position="6"/>
        <end position="22"/>
    </location>
</feature>
<accession>A0A1H3M3X7</accession>
<evidence type="ECO:0000256" key="6">
    <source>
        <dbReference type="ARBA" id="ARBA00023053"/>
    </source>
</evidence>
<evidence type="ECO:0000256" key="5">
    <source>
        <dbReference type="ARBA" id="ARBA00022989"/>
    </source>
</evidence>
<keyword evidence="5 10" id="KW-1133">Transmembrane helix</keyword>
<gene>
    <name evidence="12" type="ORF">SAMN05216554_1238</name>
</gene>
<protein>
    <submittedName>
        <fullName evidence="12">Sodium/proton antiporter, CPA1 family</fullName>
    </submittedName>
</protein>
<dbReference type="GO" id="GO:0005886">
    <property type="term" value="C:plasma membrane"/>
    <property type="evidence" value="ECO:0007669"/>
    <property type="project" value="UniProtKB-SubCell"/>
</dbReference>
<evidence type="ECO:0000259" key="11">
    <source>
        <dbReference type="Pfam" id="PF00999"/>
    </source>
</evidence>
<evidence type="ECO:0000256" key="1">
    <source>
        <dbReference type="ARBA" id="ARBA00004651"/>
    </source>
</evidence>
<dbReference type="AlphaFoldDB" id="A0A1H3M3X7"/>
<evidence type="ECO:0000256" key="8">
    <source>
        <dbReference type="ARBA" id="ARBA00023136"/>
    </source>
</evidence>
<evidence type="ECO:0000313" key="13">
    <source>
        <dbReference type="Proteomes" id="UP000198891"/>
    </source>
</evidence>
<evidence type="ECO:0000256" key="10">
    <source>
        <dbReference type="RuleBase" id="RU366002"/>
    </source>
</evidence>
<feature type="transmembrane region" description="Helical" evidence="10">
    <location>
        <begin position="29"/>
        <end position="48"/>
    </location>
</feature>
<keyword evidence="7 10" id="KW-0406">Ion transport</keyword>
<keyword evidence="13" id="KW-1185">Reference proteome</keyword>
<comment type="subcellular location">
    <subcellularLocation>
        <location evidence="1 10">Cell membrane</location>
        <topology evidence="1 10">Multi-pass membrane protein</topology>
    </subcellularLocation>
</comment>
<feature type="transmembrane region" description="Helical" evidence="10">
    <location>
        <begin position="298"/>
        <end position="323"/>
    </location>
</feature>
<dbReference type="GO" id="GO:0051453">
    <property type="term" value="P:regulation of intracellular pH"/>
    <property type="evidence" value="ECO:0007669"/>
    <property type="project" value="TreeGrafter"/>
</dbReference>
<feature type="transmembrane region" description="Helical" evidence="10">
    <location>
        <begin position="54"/>
        <end position="70"/>
    </location>
</feature>
<feature type="domain" description="Cation/H+ exchanger transmembrane" evidence="11">
    <location>
        <begin position="13"/>
        <end position="403"/>
    </location>
</feature>
<dbReference type="OrthoDB" id="57886at2"/>
<dbReference type="Gene3D" id="6.10.140.1330">
    <property type="match status" value="1"/>
</dbReference>
<comment type="caution">
    <text evidence="10">Lacks conserved residue(s) required for the propagation of feature annotation.</text>
</comment>
<feature type="transmembrane region" description="Helical" evidence="10">
    <location>
        <begin position="179"/>
        <end position="200"/>
    </location>
</feature>
<dbReference type="Proteomes" id="UP000198891">
    <property type="component" value="Unassembled WGS sequence"/>
</dbReference>
<evidence type="ECO:0000256" key="9">
    <source>
        <dbReference type="ARBA" id="ARBA00023201"/>
    </source>
</evidence>
<dbReference type="GO" id="GO:0098719">
    <property type="term" value="P:sodium ion import across plasma membrane"/>
    <property type="evidence" value="ECO:0007669"/>
    <property type="project" value="TreeGrafter"/>
</dbReference>
<dbReference type="InterPro" id="IPR004705">
    <property type="entry name" value="Cation/H_exchanger_CPA1_bac"/>
</dbReference>
<dbReference type="InterPro" id="IPR006153">
    <property type="entry name" value="Cation/H_exchanger_TM"/>
</dbReference>
<name>A0A1H3M3X7_9MICO</name>
<dbReference type="RefSeq" id="WP_092550204.1">
    <property type="nucleotide sequence ID" value="NZ_FNPZ01000001.1"/>
</dbReference>
<dbReference type="GO" id="GO:0015386">
    <property type="term" value="F:potassium:proton antiporter activity"/>
    <property type="evidence" value="ECO:0007669"/>
    <property type="project" value="TreeGrafter"/>
</dbReference>
<keyword evidence="4 10" id="KW-0812">Transmembrane</keyword>
<proteinExistence type="inferred from homology"/>
<feature type="transmembrane region" description="Helical" evidence="10">
    <location>
        <begin position="230"/>
        <end position="247"/>
    </location>
</feature>
<reference evidence="12 13" key="1">
    <citation type="submission" date="2016-10" db="EMBL/GenBank/DDBJ databases">
        <authorList>
            <person name="de Groot N.N."/>
        </authorList>
    </citation>
    <scope>NUCLEOTIDE SEQUENCE [LARGE SCALE GENOMIC DNA]</scope>
    <source>
        <strain evidence="12 13">CGMCC 4.3491</strain>
    </source>
</reference>
<comment type="similarity">
    <text evidence="10">Belongs to the monovalent cation:proton antiporter 1 (CPA1) transporter (TC 2.A.36) family.</text>
</comment>